<gene>
    <name evidence="1" type="ORF">SAMN04488122_0934</name>
</gene>
<proteinExistence type="predicted"/>
<evidence type="ECO:0000313" key="2">
    <source>
        <dbReference type="Proteomes" id="UP000199310"/>
    </source>
</evidence>
<dbReference type="InterPro" id="IPR053169">
    <property type="entry name" value="MUG_Protein"/>
</dbReference>
<dbReference type="PANTHER" id="PTHR47791:SF3">
    <property type="entry name" value="MEIOTICALLY UP-REGULATED GENE 191 PROTEIN"/>
    <property type="match status" value="1"/>
</dbReference>
<protein>
    <submittedName>
        <fullName evidence="1">Predicted alpha-1,6-mannanase, GH76 family</fullName>
    </submittedName>
</protein>
<organism evidence="1 2">
    <name type="scientific">Chitinophaga arvensicola</name>
    <dbReference type="NCBI Taxonomy" id="29529"/>
    <lineage>
        <taxon>Bacteria</taxon>
        <taxon>Pseudomonadati</taxon>
        <taxon>Bacteroidota</taxon>
        <taxon>Chitinophagia</taxon>
        <taxon>Chitinophagales</taxon>
        <taxon>Chitinophagaceae</taxon>
        <taxon>Chitinophaga</taxon>
    </lineage>
</organism>
<dbReference type="EMBL" id="FOJG01000001">
    <property type="protein sequence ID" value="SEW17029.1"/>
    <property type="molecule type" value="Genomic_DNA"/>
</dbReference>
<dbReference type="PANTHER" id="PTHR47791">
    <property type="entry name" value="MEIOTICALLY UP-REGULATED GENE 191 PROTEIN"/>
    <property type="match status" value="1"/>
</dbReference>
<dbReference type="RefSeq" id="WP_245752376.1">
    <property type="nucleotide sequence ID" value="NZ_FOJG01000001.1"/>
</dbReference>
<dbReference type="STRING" id="29529.SAMN04488122_0934"/>
<dbReference type="InterPro" id="IPR005198">
    <property type="entry name" value="Glyco_hydro_76"/>
</dbReference>
<sequence length="392" mass="44130">MKTLRGARALLHSSFMAVFLLALIVTGCKKPALTPSSENNLLATGNVVSINSVQPVKSEALLAMQCYNNAFYHEYGTYGPSFKAYYYSDVNHTGRMDFWRQAEAIETLIDAYNTNNNADLKNKIVYLYNGMRDNYGLLWTSNIYNDDVIWGALMCIRAFQITNDGGMKDMAKNNFDMVWNRAWDTNLGGGLWWTTANNTKNACVNAPAAICAMYLYQATGDAAYKTKAQQLLDWMVLKLYTAGSGEVKGAMNAAGVITEGTRTYTQGTFIGACSMLHPYYPSNNYKTMGAKAMDYTKNSMCNAQGLLPDEYDNDDCQGFKAIFARWACKFVKDHSYQSTYAAWLNYNAAEAWNYRNSNGLMWGQWWHRTPDNYVNSFETTCGVAMMNGVWQF</sequence>
<dbReference type="SUPFAM" id="SSF48208">
    <property type="entry name" value="Six-hairpin glycosidases"/>
    <property type="match status" value="1"/>
</dbReference>
<keyword evidence="2" id="KW-1185">Reference proteome</keyword>
<dbReference type="Proteomes" id="UP000199310">
    <property type="component" value="Unassembled WGS sequence"/>
</dbReference>
<reference evidence="2" key="1">
    <citation type="submission" date="2016-10" db="EMBL/GenBank/DDBJ databases">
        <authorList>
            <person name="Varghese N."/>
            <person name="Submissions S."/>
        </authorList>
    </citation>
    <scope>NUCLEOTIDE SEQUENCE [LARGE SCALE GENOMIC DNA]</scope>
    <source>
        <strain evidence="2">DSM 3695</strain>
    </source>
</reference>
<dbReference type="Pfam" id="PF03663">
    <property type="entry name" value="Glyco_hydro_76"/>
    <property type="match status" value="1"/>
</dbReference>
<dbReference type="GO" id="GO:0005975">
    <property type="term" value="P:carbohydrate metabolic process"/>
    <property type="evidence" value="ECO:0007669"/>
    <property type="project" value="InterPro"/>
</dbReference>
<accession>A0A1I0PRK7</accession>
<dbReference type="Gene3D" id="1.50.10.20">
    <property type="match status" value="1"/>
</dbReference>
<dbReference type="InterPro" id="IPR008928">
    <property type="entry name" value="6-hairpin_glycosidase_sf"/>
</dbReference>
<dbReference type="PROSITE" id="PS51257">
    <property type="entry name" value="PROKAR_LIPOPROTEIN"/>
    <property type="match status" value="1"/>
</dbReference>
<dbReference type="AlphaFoldDB" id="A0A1I0PRK7"/>
<evidence type="ECO:0000313" key="1">
    <source>
        <dbReference type="EMBL" id="SEW17029.1"/>
    </source>
</evidence>
<name>A0A1I0PRK7_9BACT</name>